<sequence>MDTAKSKYLAKFYRRSRNTRHPCPCIILILWQVYIPSHTKQIFATPMLSPKTLVLALATSVLALDTKLFIRLAGGSQSLGSLSYDAATQEAEFAINEALGPVPDSVYCISNSEYGPCVAYKRLAAPLNEVLVIHLDADHNIDQLSLVGSGAASEANTVVTLMKGPNSGAQPILKSSAVNPEIGNEGQPVPEGDLKKQEKSFIQQNWMYIVPPLVILFMMLPQEEEVKR</sequence>
<evidence type="ECO:0000313" key="2">
    <source>
        <dbReference type="Proteomes" id="UP000094336"/>
    </source>
</evidence>
<protein>
    <recommendedName>
        <fullName evidence="3">ER membrane protein complex subunit 10</fullName>
    </recommendedName>
</protein>
<name>A0A1E3QV22_9ASCO</name>
<dbReference type="RefSeq" id="XP_018986846.1">
    <property type="nucleotide sequence ID" value="XM_019127886.1"/>
</dbReference>
<dbReference type="Pfam" id="PF21203">
    <property type="entry name" value="ECM10"/>
    <property type="match status" value="1"/>
</dbReference>
<dbReference type="OrthoDB" id="1894652at2759"/>
<evidence type="ECO:0000313" key="1">
    <source>
        <dbReference type="EMBL" id="ODQ81518.1"/>
    </source>
</evidence>
<dbReference type="STRING" id="984486.A0A1E3QV22"/>
<organism evidence="1 2">
    <name type="scientific">Babjeviella inositovora NRRL Y-12698</name>
    <dbReference type="NCBI Taxonomy" id="984486"/>
    <lineage>
        <taxon>Eukaryota</taxon>
        <taxon>Fungi</taxon>
        <taxon>Dikarya</taxon>
        <taxon>Ascomycota</taxon>
        <taxon>Saccharomycotina</taxon>
        <taxon>Pichiomycetes</taxon>
        <taxon>Serinales incertae sedis</taxon>
        <taxon>Babjeviella</taxon>
    </lineage>
</organism>
<accession>A0A1E3QV22</accession>
<gene>
    <name evidence="1" type="ORF">BABINDRAFT_159799</name>
</gene>
<proteinExistence type="predicted"/>
<evidence type="ECO:0008006" key="3">
    <source>
        <dbReference type="Google" id="ProtNLM"/>
    </source>
</evidence>
<dbReference type="Proteomes" id="UP000094336">
    <property type="component" value="Unassembled WGS sequence"/>
</dbReference>
<keyword evidence="2" id="KW-1185">Reference proteome</keyword>
<dbReference type="EMBL" id="KV454427">
    <property type="protein sequence ID" value="ODQ81518.1"/>
    <property type="molecule type" value="Genomic_DNA"/>
</dbReference>
<dbReference type="AlphaFoldDB" id="A0A1E3QV22"/>
<dbReference type="GeneID" id="30145739"/>
<reference evidence="2" key="1">
    <citation type="submission" date="2016-05" db="EMBL/GenBank/DDBJ databases">
        <title>Comparative genomics of biotechnologically important yeasts.</title>
        <authorList>
            <consortium name="DOE Joint Genome Institute"/>
            <person name="Riley R."/>
            <person name="Haridas S."/>
            <person name="Wolfe K.H."/>
            <person name="Lopes M.R."/>
            <person name="Hittinger C.T."/>
            <person name="Goker M."/>
            <person name="Salamov A."/>
            <person name="Wisecaver J."/>
            <person name="Long T.M."/>
            <person name="Aerts A.L."/>
            <person name="Barry K."/>
            <person name="Choi C."/>
            <person name="Clum A."/>
            <person name="Coughlan A.Y."/>
            <person name="Deshpande S."/>
            <person name="Douglass A.P."/>
            <person name="Hanson S.J."/>
            <person name="Klenk H.-P."/>
            <person name="Labutti K."/>
            <person name="Lapidus A."/>
            <person name="Lindquist E."/>
            <person name="Lipzen A."/>
            <person name="Meier-Kolthoff J.P."/>
            <person name="Ohm R.A."/>
            <person name="Otillar R.P."/>
            <person name="Pangilinan J."/>
            <person name="Peng Y."/>
            <person name="Rokas A."/>
            <person name="Rosa C.A."/>
            <person name="Scheuner C."/>
            <person name="Sibirny A.A."/>
            <person name="Slot J.C."/>
            <person name="Stielow J.B."/>
            <person name="Sun H."/>
            <person name="Kurtzman C.P."/>
            <person name="Blackwell M."/>
            <person name="Grigoriev I.V."/>
            <person name="Jeffries T.W."/>
        </authorList>
    </citation>
    <scope>NUCLEOTIDE SEQUENCE [LARGE SCALE GENOMIC DNA]</scope>
    <source>
        <strain evidence="2">NRRL Y-12698</strain>
    </source>
</reference>